<evidence type="ECO:0000313" key="1">
    <source>
        <dbReference type="EMBL" id="PPK93634.1"/>
    </source>
</evidence>
<protein>
    <submittedName>
        <fullName evidence="1">Uncharacterized protein</fullName>
    </submittedName>
</protein>
<organism evidence="1 2">
    <name type="scientific">Nonlabens xylanidelens</name>
    <dbReference type="NCBI Taxonomy" id="191564"/>
    <lineage>
        <taxon>Bacteria</taxon>
        <taxon>Pseudomonadati</taxon>
        <taxon>Bacteroidota</taxon>
        <taxon>Flavobacteriia</taxon>
        <taxon>Flavobacteriales</taxon>
        <taxon>Flavobacteriaceae</taxon>
        <taxon>Nonlabens</taxon>
    </lineage>
</organism>
<gene>
    <name evidence="1" type="ORF">LY01_02417</name>
</gene>
<name>A0A2S6IHE8_9FLAO</name>
<dbReference type="RefSeq" id="WP_104516089.1">
    <property type="nucleotide sequence ID" value="NZ_MQVW01000024.1"/>
</dbReference>
<keyword evidence="2" id="KW-1185">Reference proteome</keyword>
<proteinExistence type="predicted"/>
<dbReference type="Proteomes" id="UP000239002">
    <property type="component" value="Unassembled WGS sequence"/>
</dbReference>
<dbReference type="EMBL" id="PTJE01000006">
    <property type="protein sequence ID" value="PPK93634.1"/>
    <property type="molecule type" value="Genomic_DNA"/>
</dbReference>
<reference evidence="1 2" key="1">
    <citation type="submission" date="2018-02" db="EMBL/GenBank/DDBJ databases">
        <title>Genomic Encyclopedia of Archaeal and Bacterial Type Strains, Phase II (KMG-II): from individual species to whole genera.</title>
        <authorList>
            <person name="Goeker M."/>
        </authorList>
    </citation>
    <scope>NUCLEOTIDE SEQUENCE [LARGE SCALE GENOMIC DNA]</scope>
    <source>
        <strain evidence="1 2">DSM 16809</strain>
    </source>
</reference>
<dbReference type="AlphaFoldDB" id="A0A2S6IHE8"/>
<comment type="caution">
    <text evidence="1">The sequence shown here is derived from an EMBL/GenBank/DDBJ whole genome shotgun (WGS) entry which is preliminary data.</text>
</comment>
<evidence type="ECO:0000313" key="2">
    <source>
        <dbReference type="Proteomes" id="UP000239002"/>
    </source>
</evidence>
<sequence length="106" mass="12292">MKYIVGLVLGVILTVLLLFVFRNSLNDFLPGVTLTNKIDKNVQLEERCFIIQNHKVVGELYTGMVIKHISNDELKRFSIDIALDKYNTLKTKETDEYPFSEIRTKK</sequence>
<accession>A0A2S6IHE8</accession>